<dbReference type="Proteomes" id="UP000549616">
    <property type="component" value="Unassembled WGS sequence"/>
</dbReference>
<dbReference type="Gene3D" id="3.40.50.460">
    <property type="entry name" value="Phosphofructokinase domain"/>
    <property type="match status" value="1"/>
</dbReference>
<keyword evidence="5" id="KW-0460">Magnesium</keyword>
<dbReference type="UniPathway" id="UPA00109">
    <property type="reaction ID" value="UER00182"/>
</dbReference>
<dbReference type="RefSeq" id="WP_179777449.1">
    <property type="nucleotide sequence ID" value="NZ_JACCFK010000002.1"/>
</dbReference>
<dbReference type="SUPFAM" id="SSF53784">
    <property type="entry name" value="Phosphofructokinase"/>
    <property type="match status" value="1"/>
</dbReference>
<name>A0A853BF24_9PSEU</name>
<dbReference type="PANTHER" id="PTHR45770">
    <property type="entry name" value="ATP-DEPENDENT 6-PHOSPHOFRUCTOKINASE 1"/>
    <property type="match status" value="1"/>
</dbReference>
<sequence>MTRYAILQAGAPSPVINASLAGFLHHLDGLAEVVGVHGGAGGLVAGRLAPVPVEDLAALAARPGAALGAGRYLPGPDELAAAAERLRDNGIEGIALNGGNGTMGLAAALEAAAARTGVPLRVAGIPKTIDNDLLGTDRSPGFLTAGTFVAHAVQALGADLRAMAPLEKVRVVEVLGRNVGWLGLAASLFRGNPQDAPHLVYTPEAPLVFGEFAAAVDAVVRREGHALVVVAEGAAPEISGDEFTVARPDRLLRNGVSRIIADRLAAETGLPVRAEVLGMVQRAASWMAPGRDRADAWAVGAAAAGLLHEGASGVMAGLDPVDSPGAASTCSPVPLAGVAELTRSVPYDLAPGCPDAPADFRAWWERLTA</sequence>
<dbReference type="GO" id="GO:0003872">
    <property type="term" value="F:6-phosphofructokinase activity"/>
    <property type="evidence" value="ECO:0007669"/>
    <property type="project" value="UniProtKB-EC"/>
</dbReference>
<comment type="similarity">
    <text evidence="6">Belongs to the phosphofructokinase type A (PFKA) family.</text>
</comment>
<dbReference type="InterPro" id="IPR035966">
    <property type="entry name" value="PKF_sf"/>
</dbReference>
<evidence type="ECO:0000313" key="8">
    <source>
        <dbReference type="EMBL" id="NYI93251.1"/>
    </source>
</evidence>
<dbReference type="EMBL" id="JACCFK010000002">
    <property type="protein sequence ID" value="NYI93251.1"/>
    <property type="molecule type" value="Genomic_DNA"/>
</dbReference>
<protein>
    <submittedName>
        <fullName evidence="8">6-phosphofructokinase 1</fullName>
        <ecNumber evidence="8">2.7.1.11</ecNumber>
    </submittedName>
</protein>
<evidence type="ECO:0000259" key="7">
    <source>
        <dbReference type="Pfam" id="PF00365"/>
    </source>
</evidence>
<dbReference type="AlphaFoldDB" id="A0A853BF24"/>
<dbReference type="InterPro" id="IPR022953">
    <property type="entry name" value="ATP_PFK"/>
</dbReference>
<dbReference type="Pfam" id="PF00365">
    <property type="entry name" value="PFK"/>
    <property type="match status" value="1"/>
</dbReference>
<evidence type="ECO:0000256" key="5">
    <source>
        <dbReference type="ARBA" id="ARBA00022842"/>
    </source>
</evidence>
<evidence type="ECO:0000313" key="9">
    <source>
        <dbReference type="Proteomes" id="UP000549616"/>
    </source>
</evidence>
<dbReference type="InterPro" id="IPR050929">
    <property type="entry name" value="PFKA"/>
</dbReference>
<dbReference type="PRINTS" id="PR00476">
    <property type="entry name" value="PHFRCTKINASE"/>
</dbReference>
<accession>A0A853BF24</accession>
<keyword evidence="9" id="KW-1185">Reference proteome</keyword>
<evidence type="ECO:0000256" key="3">
    <source>
        <dbReference type="ARBA" id="ARBA00022723"/>
    </source>
</evidence>
<evidence type="ECO:0000256" key="4">
    <source>
        <dbReference type="ARBA" id="ARBA00022777"/>
    </source>
</evidence>
<keyword evidence="3" id="KW-0479">Metal-binding</keyword>
<comment type="caution">
    <text evidence="8">The sequence shown here is derived from an EMBL/GenBank/DDBJ whole genome shotgun (WGS) entry which is preliminary data.</text>
</comment>
<evidence type="ECO:0000256" key="1">
    <source>
        <dbReference type="ARBA" id="ARBA00001946"/>
    </source>
</evidence>
<organism evidence="8 9">
    <name type="scientific">Amycolatopsis endophytica</name>
    <dbReference type="NCBI Taxonomy" id="860233"/>
    <lineage>
        <taxon>Bacteria</taxon>
        <taxon>Bacillati</taxon>
        <taxon>Actinomycetota</taxon>
        <taxon>Actinomycetes</taxon>
        <taxon>Pseudonocardiales</taxon>
        <taxon>Pseudonocardiaceae</taxon>
        <taxon>Amycolatopsis</taxon>
    </lineage>
</organism>
<keyword evidence="2 8" id="KW-0808">Transferase</keyword>
<dbReference type="InterPro" id="IPR000023">
    <property type="entry name" value="Phosphofructokinase_dom"/>
</dbReference>
<feature type="domain" description="Phosphofructokinase" evidence="7">
    <location>
        <begin position="4"/>
        <end position="304"/>
    </location>
</feature>
<dbReference type="Gene3D" id="3.40.50.450">
    <property type="match status" value="1"/>
</dbReference>
<comment type="cofactor">
    <cofactor evidence="1">
        <name>Mg(2+)</name>
        <dbReference type="ChEBI" id="CHEBI:18420"/>
    </cofactor>
</comment>
<dbReference type="EC" id="2.7.1.11" evidence="8"/>
<keyword evidence="4 8" id="KW-0418">Kinase</keyword>
<dbReference type="GO" id="GO:0046872">
    <property type="term" value="F:metal ion binding"/>
    <property type="evidence" value="ECO:0007669"/>
    <property type="project" value="UniProtKB-KW"/>
</dbReference>
<proteinExistence type="inferred from homology"/>
<evidence type="ECO:0000256" key="6">
    <source>
        <dbReference type="ARBA" id="ARBA00038478"/>
    </source>
</evidence>
<reference evidence="8 9" key="1">
    <citation type="submission" date="2020-07" db="EMBL/GenBank/DDBJ databases">
        <title>Sequencing the genomes of 1000 actinobacteria strains.</title>
        <authorList>
            <person name="Klenk H.-P."/>
        </authorList>
    </citation>
    <scope>NUCLEOTIDE SEQUENCE [LARGE SCALE GENOMIC DNA]</scope>
    <source>
        <strain evidence="8 9">DSM 104006</strain>
    </source>
</reference>
<gene>
    <name evidence="8" type="ORF">HNR02_006626</name>
</gene>
<evidence type="ECO:0000256" key="2">
    <source>
        <dbReference type="ARBA" id="ARBA00022679"/>
    </source>
</evidence>
<dbReference type="GO" id="GO:0006002">
    <property type="term" value="P:fructose 6-phosphate metabolic process"/>
    <property type="evidence" value="ECO:0007669"/>
    <property type="project" value="InterPro"/>
</dbReference>